<keyword evidence="1" id="KW-0472">Membrane</keyword>
<keyword evidence="1" id="KW-0812">Transmembrane</keyword>
<protein>
    <submittedName>
        <fullName evidence="2">Uncharacterized protein</fullName>
    </submittedName>
</protein>
<dbReference type="OrthoDB" id="7874312at2"/>
<dbReference type="Proteomes" id="UP000305887">
    <property type="component" value="Unassembled WGS sequence"/>
</dbReference>
<dbReference type="RefSeq" id="WP_139075447.1">
    <property type="nucleotide sequence ID" value="NZ_VDFU01000003.1"/>
</dbReference>
<organism evidence="2 3">
    <name type="scientific">Rubellimicrobium rubrum</name>
    <dbReference type="NCBI Taxonomy" id="2585369"/>
    <lineage>
        <taxon>Bacteria</taxon>
        <taxon>Pseudomonadati</taxon>
        <taxon>Pseudomonadota</taxon>
        <taxon>Alphaproteobacteria</taxon>
        <taxon>Rhodobacterales</taxon>
        <taxon>Roseobacteraceae</taxon>
        <taxon>Rubellimicrobium</taxon>
    </lineage>
</organism>
<evidence type="ECO:0000313" key="3">
    <source>
        <dbReference type="Proteomes" id="UP000305887"/>
    </source>
</evidence>
<keyword evidence="3" id="KW-1185">Reference proteome</keyword>
<evidence type="ECO:0000313" key="2">
    <source>
        <dbReference type="EMBL" id="TNC52026.1"/>
    </source>
</evidence>
<proteinExistence type="predicted"/>
<reference evidence="2 3" key="1">
    <citation type="submission" date="2019-06" db="EMBL/GenBank/DDBJ databases">
        <title>YIM 131921 draft genome.</title>
        <authorList>
            <person name="Jiang L."/>
        </authorList>
    </citation>
    <scope>NUCLEOTIDE SEQUENCE [LARGE SCALE GENOMIC DNA]</scope>
    <source>
        <strain evidence="2 3">YIM 131921</strain>
    </source>
</reference>
<dbReference type="AlphaFoldDB" id="A0A5C4N0D5"/>
<feature type="transmembrane region" description="Helical" evidence="1">
    <location>
        <begin position="97"/>
        <end position="117"/>
    </location>
</feature>
<keyword evidence="1" id="KW-1133">Transmembrane helix</keyword>
<name>A0A5C4N0D5_9RHOB</name>
<comment type="caution">
    <text evidence="2">The sequence shown here is derived from an EMBL/GenBank/DDBJ whole genome shotgun (WGS) entry which is preliminary data.</text>
</comment>
<dbReference type="EMBL" id="VDFU01000003">
    <property type="protein sequence ID" value="TNC52026.1"/>
    <property type="molecule type" value="Genomic_DNA"/>
</dbReference>
<sequence length="121" mass="13900">MTDLPARLAALRSLLAEKLGVGPGDLSRQIRRAGRRLPRRLRRDAAVLARAEPLTRHPRLSRLIDPAEVHRAEARLARHLSTIDPVRQRRDRRQDRLAAVGFYILVTFALVVTVLWWRGYV</sequence>
<evidence type="ECO:0000256" key="1">
    <source>
        <dbReference type="SAM" id="Phobius"/>
    </source>
</evidence>
<accession>A0A5C4N0D5</accession>
<gene>
    <name evidence="2" type="ORF">FHG66_04300</name>
</gene>